<keyword evidence="1" id="KW-0812">Transmembrane</keyword>
<dbReference type="Pfam" id="PF09490">
    <property type="entry name" value="CbtA"/>
    <property type="match status" value="1"/>
</dbReference>
<reference evidence="2" key="1">
    <citation type="submission" date="2022-07" db="EMBL/GenBank/DDBJ databases">
        <title>Ectorhizobium quercum gen.nov., sp. nov.</title>
        <authorList>
            <person name="Ma T."/>
            <person name="Li Y."/>
        </authorList>
    </citation>
    <scope>NUCLEOTIDE SEQUENCE</scope>
    <source>
        <strain evidence="2">BDR2-2</strain>
    </source>
</reference>
<keyword evidence="1" id="KW-1133">Transmembrane helix</keyword>
<dbReference type="Proteomes" id="UP001208771">
    <property type="component" value="Unassembled WGS sequence"/>
</dbReference>
<feature type="transmembrane region" description="Helical" evidence="1">
    <location>
        <begin position="80"/>
        <end position="102"/>
    </location>
</feature>
<proteinExistence type="predicted"/>
<dbReference type="EMBL" id="JANFPI010000004">
    <property type="protein sequence ID" value="MCX8998049.1"/>
    <property type="molecule type" value="Genomic_DNA"/>
</dbReference>
<accession>A0AAE3SWI0</accession>
<dbReference type="AlphaFoldDB" id="A0AAE3SWI0"/>
<feature type="transmembrane region" description="Helical" evidence="1">
    <location>
        <begin position="114"/>
        <end position="134"/>
    </location>
</feature>
<dbReference type="RefSeq" id="WP_306411838.1">
    <property type="nucleotide sequence ID" value="NZ_JANFPI010000004.1"/>
</dbReference>
<evidence type="ECO:0000256" key="1">
    <source>
        <dbReference type="SAM" id="Phobius"/>
    </source>
</evidence>
<sequence length="250" mass="26129">MSLFRNVVFVAALVGLLSGLFLTLMQGAVTVPLILQAETFESGGEPAADTALAVPGPAGGHDHAEEEEDGWMPSDGFERYLYTGIANVLAGIGFALLLISASEAFGGLKGWRNGLHWGLAGFLVFSLVPGIGLAPELPGMPAAELFPRQVWWTATAAATAAALALLVFSRSPVLAAVALVLLVAPHLVGPPQPESHETLVPADVHQRFVAGVFATSLVFWATIGVLAALIRPRFRAGEDHLPETSARVPA</sequence>
<dbReference type="NCBIfam" id="TIGR02458">
    <property type="entry name" value="CbtA"/>
    <property type="match status" value="1"/>
</dbReference>
<evidence type="ECO:0000313" key="2">
    <source>
        <dbReference type="EMBL" id="MCX8998049.1"/>
    </source>
</evidence>
<dbReference type="InterPro" id="IPR012666">
    <property type="entry name" value="CbtA_put"/>
</dbReference>
<name>A0AAE3SWI0_9HYPH</name>
<comment type="caution">
    <text evidence="2">The sequence shown here is derived from an EMBL/GenBank/DDBJ whole genome shotgun (WGS) entry which is preliminary data.</text>
</comment>
<feature type="transmembrane region" description="Helical" evidence="1">
    <location>
        <begin position="173"/>
        <end position="188"/>
    </location>
</feature>
<gene>
    <name evidence="2" type="ORF">NOF55_13140</name>
</gene>
<evidence type="ECO:0000313" key="3">
    <source>
        <dbReference type="Proteomes" id="UP001208771"/>
    </source>
</evidence>
<protein>
    <submittedName>
        <fullName evidence="2">CbtA family protein</fullName>
    </submittedName>
</protein>
<organism evidence="2 3">
    <name type="scientific">Ectorhizobium quercum</name>
    <dbReference type="NCBI Taxonomy" id="2965071"/>
    <lineage>
        <taxon>Bacteria</taxon>
        <taxon>Pseudomonadati</taxon>
        <taxon>Pseudomonadota</taxon>
        <taxon>Alphaproteobacteria</taxon>
        <taxon>Hyphomicrobiales</taxon>
        <taxon>Rhizobiaceae</taxon>
        <taxon>Ectorhizobium</taxon>
    </lineage>
</organism>
<keyword evidence="3" id="KW-1185">Reference proteome</keyword>
<feature type="transmembrane region" description="Helical" evidence="1">
    <location>
        <begin position="149"/>
        <end position="168"/>
    </location>
</feature>
<keyword evidence="1" id="KW-0472">Membrane</keyword>
<feature type="transmembrane region" description="Helical" evidence="1">
    <location>
        <begin position="208"/>
        <end position="230"/>
    </location>
</feature>